<evidence type="ECO:0000256" key="2">
    <source>
        <dbReference type="ARBA" id="ARBA00019638"/>
    </source>
</evidence>
<sequence>MVKQYQIIEVNLNPTLGREKGKYRPCVVLSRNEFNQKTGLVWVSPITSRAVKYPTDVELHSMEHRIKGTVDVGQIRTLDLNSRHYKIVDRTTHEVMHKIDDIITHILKMEHF</sequence>
<evidence type="ECO:0000256" key="4">
    <source>
        <dbReference type="ARBA" id="ARBA00031226"/>
    </source>
</evidence>
<dbReference type="RefSeq" id="WP_023014889.1">
    <property type="nucleotide sequence ID" value="NZ_AXDY01000001.1"/>
</dbReference>
<comment type="similarity">
    <text evidence="1">Belongs to the PemK/MazF family.</text>
</comment>
<dbReference type="SUPFAM" id="SSF50118">
    <property type="entry name" value="Cell growth inhibitor/plasmid maintenance toxic component"/>
    <property type="match status" value="1"/>
</dbReference>
<evidence type="ECO:0000313" key="7">
    <source>
        <dbReference type="Proteomes" id="UP000017131"/>
    </source>
</evidence>
<keyword evidence="7" id="KW-1185">Reference proteome</keyword>
<evidence type="ECO:0000313" key="6">
    <source>
        <dbReference type="EMBL" id="ERS94734.1"/>
    </source>
</evidence>
<evidence type="ECO:0000256" key="1">
    <source>
        <dbReference type="ARBA" id="ARBA00007521"/>
    </source>
</evidence>
<evidence type="ECO:0000256" key="5">
    <source>
        <dbReference type="ARBA" id="ARBA00032054"/>
    </source>
</evidence>
<dbReference type="InterPro" id="IPR003477">
    <property type="entry name" value="PemK-like"/>
</dbReference>
<dbReference type="Pfam" id="PF02452">
    <property type="entry name" value="PemK_toxin"/>
    <property type="match status" value="1"/>
</dbReference>
<protein>
    <recommendedName>
        <fullName evidence="2">Endoribonuclease MazF</fullName>
    </recommendedName>
    <alternativeName>
        <fullName evidence="4">Toxin MazF</fullName>
    </alternativeName>
    <alternativeName>
        <fullName evidence="5">mRNA interferase MazF</fullName>
    </alternativeName>
</protein>
<dbReference type="PANTHER" id="PTHR33988">
    <property type="entry name" value="ENDORIBONUCLEASE MAZF-RELATED"/>
    <property type="match status" value="1"/>
</dbReference>
<comment type="caution">
    <text evidence="6">The sequence shown here is derived from an EMBL/GenBank/DDBJ whole genome shotgun (WGS) entry which is preliminary data.</text>
</comment>
<organism evidence="6 7">
    <name type="scientific">Staphylococcus simulans UMC-CNS-990</name>
    <dbReference type="NCBI Taxonomy" id="1405498"/>
    <lineage>
        <taxon>Bacteria</taxon>
        <taxon>Bacillati</taxon>
        <taxon>Bacillota</taxon>
        <taxon>Bacilli</taxon>
        <taxon>Bacillales</taxon>
        <taxon>Staphylococcaceae</taxon>
        <taxon>Staphylococcus</taxon>
    </lineage>
</organism>
<evidence type="ECO:0000256" key="3">
    <source>
        <dbReference type="ARBA" id="ARBA00022649"/>
    </source>
</evidence>
<accession>A0ABN0PG08</accession>
<proteinExistence type="inferred from homology"/>
<name>A0ABN0PG08_STASI</name>
<dbReference type="InterPro" id="IPR011067">
    <property type="entry name" value="Plasmid_toxin/cell-grow_inhib"/>
</dbReference>
<reference evidence="6 7" key="1">
    <citation type="journal article" date="2013" name="Genome Announc.">
        <title>Draft Genome Sequence of Staphylococcus simulans UMC-CNS-990, Isolated from a Case of Chronic Bovine Mastitis.</title>
        <authorList>
            <person name="Calcutt M.J."/>
            <person name="Foecking M.F."/>
            <person name="Hsieh H.Y."/>
            <person name="Perry J."/>
            <person name="Stewart G.C."/>
            <person name="Middleton J.R."/>
        </authorList>
    </citation>
    <scope>NUCLEOTIDE SEQUENCE [LARGE SCALE GENOMIC DNA]</scope>
    <source>
        <strain evidence="6 7">UMC-CNS-990</strain>
    </source>
</reference>
<dbReference type="Gene3D" id="2.30.30.110">
    <property type="match status" value="1"/>
</dbReference>
<gene>
    <name evidence="6" type="ORF">SSIM_01165</name>
</gene>
<dbReference type="Proteomes" id="UP000017131">
    <property type="component" value="Unassembled WGS sequence"/>
</dbReference>
<dbReference type="EMBL" id="AXDY01000001">
    <property type="protein sequence ID" value="ERS94734.1"/>
    <property type="molecule type" value="Genomic_DNA"/>
</dbReference>
<keyword evidence="3" id="KW-1277">Toxin-antitoxin system</keyword>